<proteinExistence type="predicted"/>
<dbReference type="PANTHER" id="PTHR35535">
    <property type="entry name" value="HEAT SHOCK PROTEIN HSLJ"/>
    <property type="match status" value="1"/>
</dbReference>
<organism evidence="2 3">
    <name type="scientific">Chlorobium limicola</name>
    <dbReference type="NCBI Taxonomy" id="1092"/>
    <lineage>
        <taxon>Bacteria</taxon>
        <taxon>Pseudomonadati</taxon>
        <taxon>Chlorobiota</taxon>
        <taxon>Chlorobiia</taxon>
        <taxon>Chlorobiales</taxon>
        <taxon>Chlorobiaceae</taxon>
        <taxon>Chlorobium/Pelodictyon group</taxon>
        <taxon>Chlorobium</taxon>
    </lineage>
</organism>
<dbReference type="Proteomes" id="UP000053937">
    <property type="component" value="Unassembled WGS sequence"/>
</dbReference>
<feature type="domain" description="DUF306" evidence="1">
    <location>
        <begin position="50"/>
        <end position="159"/>
    </location>
</feature>
<evidence type="ECO:0000313" key="2">
    <source>
        <dbReference type="EMBL" id="KUL31389.1"/>
    </source>
</evidence>
<reference evidence="2 3" key="1">
    <citation type="submission" date="2015-10" db="EMBL/GenBank/DDBJ databases">
        <title>Draft Genome Sequence of Chlorobium limicola strain Frasassi Growing under Artificial Lighting in the Frasassi Cave System.</title>
        <authorList>
            <person name="Mansor M."/>
            <person name="Macalady J."/>
        </authorList>
    </citation>
    <scope>NUCLEOTIDE SEQUENCE [LARGE SCALE GENOMIC DNA]</scope>
    <source>
        <strain evidence="2 3">Frasassi</strain>
    </source>
</reference>
<protein>
    <recommendedName>
        <fullName evidence="1">DUF306 domain-containing protein</fullName>
    </recommendedName>
</protein>
<dbReference type="Gene3D" id="2.40.128.270">
    <property type="match status" value="1"/>
</dbReference>
<sequence length="165" mass="18066">MMSIMAHSFPNSRSFASAAVLFFVFMFVASGCSVQYSKPDGSPPPQAVARVPGTTWRAIAILGKRASFFPGQKMDSHFLLRGGERSVSGSAGCNDFHGVYELRGERLSFGSLGTTRMACSPKIMEQERKFLGALRSTVSYVISGRRLILFDSDGRTVMELIPARR</sequence>
<dbReference type="InterPro" id="IPR038670">
    <property type="entry name" value="HslJ-like_sf"/>
</dbReference>
<name>A0A117MR85_CHLLI</name>
<dbReference type="InterPro" id="IPR005184">
    <property type="entry name" value="DUF306_Meta_HslJ"/>
</dbReference>
<dbReference type="InterPro" id="IPR053147">
    <property type="entry name" value="Hsp_HslJ-like"/>
</dbReference>
<dbReference type="EMBL" id="LMBR01000060">
    <property type="protein sequence ID" value="KUL31389.1"/>
    <property type="molecule type" value="Genomic_DNA"/>
</dbReference>
<accession>A0A117MR85</accession>
<comment type="caution">
    <text evidence="2">The sequence shown here is derived from an EMBL/GenBank/DDBJ whole genome shotgun (WGS) entry which is preliminary data.</text>
</comment>
<dbReference type="Pfam" id="PF03724">
    <property type="entry name" value="META"/>
    <property type="match status" value="1"/>
</dbReference>
<dbReference type="AlphaFoldDB" id="A0A117MR85"/>
<evidence type="ECO:0000313" key="3">
    <source>
        <dbReference type="Proteomes" id="UP000053937"/>
    </source>
</evidence>
<gene>
    <name evidence="2" type="ORF">ASB62_02975</name>
</gene>
<evidence type="ECO:0000259" key="1">
    <source>
        <dbReference type="Pfam" id="PF03724"/>
    </source>
</evidence>
<keyword evidence="3" id="KW-1185">Reference proteome</keyword>
<dbReference type="PANTHER" id="PTHR35535:SF1">
    <property type="entry name" value="HEAT SHOCK PROTEIN HSLJ"/>
    <property type="match status" value="1"/>
</dbReference>